<evidence type="ECO:0000313" key="4">
    <source>
        <dbReference type="Proteomes" id="UP001642409"/>
    </source>
</evidence>
<gene>
    <name evidence="3" type="ORF">HINF_LOCUS26971</name>
    <name evidence="2" type="ORF">HINF_LOCUS31719</name>
</gene>
<proteinExistence type="predicted"/>
<reference evidence="3 4" key="2">
    <citation type="submission" date="2024-07" db="EMBL/GenBank/DDBJ databases">
        <authorList>
            <person name="Akdeniz Z."/>
        </authorList>
    </citation>
    <scope>NUCLEOTIDE SEQUENCE [LARGE SCALE GENOMIC DNA]</scope>
</reference>
<comment type="caution">
    <text evidence="2">The sequence shown here is derived from an EMBL/GenBank/DDBJ whole genome shotgun (WGS) entry which is preliminary data.</text>
</comment>
<name>A0AA86Q2F3_9EUKA</name>
<evidence type="ECO:0000313" key="3">
    <source>
        <dbReference type="EMBL" id="CAL6019487.1"/>
    </source>
</evidence>
<dbReference type="AlphaFoldDB" id="A0AA86Q2F3"/>
<evidence type="ECO:0008006" key="5">
    <source>
        <dbReference type="Google" id="ProtNLM"/>
    </source>
</evidence>
<keyword evidence="1" id="KW-0812">Transmembrane</keyword>
<evidence type="ECO:0000256" key="1">
    <source>
        <dbReference type="SAM" id="Phobius"/>
    </source>
</evidence>
<feature type="transmembrane region" description="Helical" evidence="1">
    <location>
        <begin position="513"/>
        <end position="533"/>
    </location>
</feature>
<sequence length="553" mass="64226">MINLIQIAFMNKLKLKEIKNCYTDETHIIFDTNTEQIIINLVPSNNKECEVFPLDVYLNLTFPSPFLSSVYMIYRNFEYYSIPLLIIDVDSSLLEPGTTIDQYSQISFAQLSISSLSEITSLELKSSFVQKSNLQKCFSQLALSIYSGYIYLLAFPSRECKLQISNNNSESKMIGMSLVINDVEYIFDDYQVQNFIDSYQQSSMMFSSLYQDFLELNSQPFHIAKLKIISHQGTIDVAIEYPITDIYVSSTNSFFQYSYPTISLINNSFILSVEIDVSITIQSIQDQIDQLNYTKVVQRLSCKLNKKQFTFQMVVHDYFNISNQSMIISCKQGSKNQQQYCQDFYNYAYDNNKTQCYLDILIYNGIQCISIEKIQFFIITTCIQRFSVQISNDDVCVVIQQKINNSYCQTLFDFVTENDKLFLSKNSNKLFHNGGYQNQYGMITSIQKFTNESTQFCFDCKNNFDDNNKLKCNSTKQFIVQPNLWKLSFLFLYKDVSFSQKYIQNDYSIVQDVVVVIGCVLVLFALTICIYSIKATQSMITEAKHRKKIRRSQ</sequence>
<reference evidence="2" key="1">
    <citation type="submission" date="2023-06" db="EMBL/GenBank/DDBJ databases">
        <authorList>
            <person name="Kurt Z."/>
        </authorList>
    </citation>
    <scope>NUCLEOTIDE SEQUENCE</scope>
</reference>
<organism evidence="2">
    <name type="scientific">Hexamita inflata</name>
    <dbReference type="NCBI Taxonomy" id="28002"/>
    <lineage>
        <taxon>Eukaryota</taxon>
        <taxon>Metamonada</taxon>
        <taxon>Diplomonadida</taxon>
        <taxon>Hexamitidae</taxon>
        <taxon>Hexamitinae</taxon>
        <taxon>Hexamita</taxon>
    </lineage>
</organism>
<dbReference type="EMBL" id="CATOUU010000721">
    <property type="protein sequence ID" value="CAI9944074.1"/>
    <property type="molecule type" value="Genomic_DNA"/>
</dbReference>
<keyword evidence="1" id="KW-0472">Membrane</keyword>
<dbReference type="EMBL" id="CAXDID020000083">
    <property type="protein sequence ID" value="CAL6019487.1"/>
    <property type="molecule type" value="Genomic_DNA"/>
</dbReference>
<keyword evidence="1" id="KW-1133">Transmembrane helix</keyword>
<keyword evidence="4" id="KW-1185">Reference proteome</keyword>
<evidence type="ECO:0000313" key="2">
    <source>
        <dbReference type="EMBL" id="CAI9944074.1"/>
    </source>
</evidence>
<protein>
    <recommendedName>
        <fullName evidence="5">Transmembrane protein</fullName>
    </recommendedName>
</protein>
<dbReference type="Proteomes" id="UP001642409">
    <property type="component" value="Unassembled WGS sequence"/>
</dbReference>
<accession>A0AA86Q2F3</accession>